<sequence length="457" mass="51063">MRIVKKCCIMSHIWAFLGDNEMNNTSSTSRENKKKQLRRQIVPTNPEPFGRGGYDEDDEDSREVVYNAHRKVVRRRIRIVLILLALAAIAGLCIYRYSIYHEYTDYQVVWEKDFTVEDTEGVTKGEGNFNGYVDFADGILKYTKDGVSYLDAQGKVVWNQSYEMKSPIISVNGEFAAVADQQGTSIYICDKSGSQGKATSLLPIMRVAVSAKGVVAALSEDSKASYINMFHKDGSDLKISVKSLLSKDGYPVDISLSPNGTQLVASFMYLDKGMLKCKVIFYNFGLGKNDPKRVVGILYPETLNDGMVGRVRFLDESHCVLFSDKGLVFVSTRVETEPEAGEPVNIEEEIRTIYYTDRYVAVITDNVEGGDPYRMRIYGVDGAPVLDQTFNFQYSGVNIDGDLILLYNDSGCQVFNLNGVQKFTGSFDFTVSKVSAGRFPGTLLVTGPQMMKEIRLQ</sequence>
<gene>
    <name evidence="3" type="ORF">CLOSTASPAR_00172</name>
</gene>
<proteinExistence type="predicted"/>
<dbReference type="SUPFAM" id="SSF75011">
    <property type="entry name" value="3-carboxy-cis,cis-mucoante lactonizing enzyme"/>
    <property type="match status" value="1"/>
</dbReference>
<dbReference type="Proteomes" id="UP000004756">
    <property type="component" value="Unassembled WGS sequence"/>
</dbReference>
<dbReference type="Pfam" id="PF18975">
    <property type="entry name" value="DUF5711"/>
    <property type="match status" value="1"/>
</dbReference>
<keyword evidence="2" id="KW-1133">Transmembrane helix</keyword>
<dbReference type="EMBL" id="ACCJ01000008">
    <property type="protein sequence ID" value="EEG57752.1"/>
    <property type="molecule type" value="Genomic_DNA"/>
</dbReference>
<dbReference type="AlphaFoldDB" id="C0CT74"/>
<feature type="region of interest" description="Disordered" evidence="1">
    <location>
        <begin position="24"/>
        <end position="58"/>
    </location>
</feature>
<evidence type="ECO:0000256" key="1">
    <source>
        <dbReference type="SAM" id="MobiDB-lite"/>
    </source>
</evidence>
<protein>
    <submittedName>
        <fullName evidence="3">Uncharacterized protein</fullName>
    </submittedName>
</protein>
<evidence type="ECO:0000256" key="2">
    <source>
        <dbReference type="SAM" id="Phobius"/>
    </source>
</evidence>
<keyword evidence="2" id="KW-0472">Membrane</keyword>
<keyword evidence="4" id="KW-1185">Reference proteome</keyword>
<dbReference type="HOGENOM" id="CLU_043795_0_0_9"/>
<keyword evidence="2" id="KW-0812">Transmembrane</keyword>
<reference evidence="3 4" key="1">
    <citation type="submission" date="2009-02" db="EMBL/GenBank/DDBJ databases">
        <title>Draft genome sequence of Clostridium asparagiforme (DSM 15981).</title>
        <authorList>
            <person name="Sudarsanam P."/>
            <person name="Ley R."/>
            <person name="Guruge J."/>
            <person name="Turnbaugh P.J."/>
            <person name="Mahowald M."/>
            <person name="Liep D."/>
            <person name="Gordon J."/>
        </authorList>
    </citation>
    <scope>NUCLEOTIDE SEQUENCE [LARGE SCALE GENOMIC DNA]</scope>
    <source>
        <strain evidence="3 4">DSM 15981</strain>
    </source>
</reference>
<evidence type="ECO:0000313" key="3">
    <source>
        <dbReference type="EMBL" id="EEG57752.1"/>
    </source>
</evidence>
<name>C0CT74_9FIRM</name>
<accession>C0CT74</accession>
<organism evidence="3 4">
    <name type="scientific">[Clostridium] asparagiforme DSM 15981</name>
    <dbReference type="NCBI Taxonomy" id="518636"/>
    <lineage>
        <taxon>Bacteria</taxon>
        <taxon>Bacillati</taxon>
        <taxon>Bacillota</taxon>
        <taxon>Clostridia</taxon>
        <taxon>Lachnospirales</taxon>
        <taxon>Lachnospiraceae</taxon>
        <taxon>Enterocloster</taxon>
    </lineage>
</organism>
<comment type="caution">
    <text evidence="3">The sequence shown here is derived from an EMBL/GenBank/DDBJ whole genome shotgun (WGS) entry which is preliminary data.</text>
</comment>
<evidence type="ECO:0000313" key="4">
    <source>
        <dbReference type="Proteomes" id="UP000004756"/>
    </source>
</evidence>
<feature type="transmembrane region" description="Helical" evidence="2">
    <location>
        <begin position="79"/>
        <end position="97"/>
    </location>
</feature>
<dbReference type="InterPro" id="IPR043765">
    <property type="entry name" value="DUF5711"/>
</dbReference>